<evidence type="ECO:0000256" key="1">
    <source>
        <dbReference type="SAM" id="MobiDB-lite"/>
    </source>
</evidence>
<keyword evidence="2" id="KW-1133">Transmembrane helix</keyword>
<dbReference type="RefSeq" id="WP_076141318.1">
    <property type="nucleotide sequence ID" value="NZ_JARLKA010000049.1"/>
</dbReference>
<evidence type="ECO:0000313" key="4">
    <source>
        <dbReference type="Proteomes" id="UP000187465"/>
    </source>
</evidence>
<dbReference type="EMBL" id="MKQP01000056">
    <property type="protein sequence ID" value="OMD23546.1"/>
    <property type="molecule type" value="Genomic_DNA"/>
</dbReference>
<reference evidence="3 4" key="1">
    <citation type="submission" date="2016-10" db="EMBL/GenBank/DDBJ databases">
        <title>Paenibacillus species isolates.</title>
        <authorList>
            <person name="Beno S.M."/>
        </authorList>
    </citation>
    <scope>NUCLEOTIDE SEQUENCE [LARGE SCALE GENOMIC DNA]</scope>
    <source>
        <strain evidence="3 4">FSL H7-0604</strain>
    </source>
</reference>
<dbReference type="AlphaFoldDB" id="A0A1R0WXI5"/>
<keyword evidence="2" id="KW-0812">Transmembrane</keyword>
<comment type="caution">
    <text evidence="3">The sequence shown here is derived from an EMBL/GenBank/DDBJ whole genome shotgun (WGS) entry which is preliminary data.</text>
</comment>
<accession>A0A1R0WXI5</accession>
<feature type="region of interest" description="Disordered" evidence="1">
    <location>
        <begin position="1"/>
        <end position="95"/>
    </location>
</feature>
<keyword evidence="2" id="KW-0472">Membrane</keyword>
<gene>
    <name evidence="3" type="ORF">BJP51_05050</name>
</gene>
<feature type="transmembrane region" description="Helical" evidence="2">
    <location>
        <begin position="103"/>
        <end position="124"/>
    </location>
</feature>
<name>A0A1R0WXI5_9BACL</name>
<protein>
    <submittedName>
        <fullName evidence="3">Uncharacterized protein</fullName>
    </submittedName>
</protein>
<dbReference type="Proteomes" id="UP000187465">
    <property type="component" value="Unassembled WGS sequence"/>
</dbReference>
<organism evidence="3 4">
    <name type="scientific">Paenibacillus odorifer</name>
    <dbReference type="NCBI Taxonomy" id="189426"/>
    <lineage>
        <taxon>Bacteria</taxon>
        <taxon>Bacillati</taxon>
        <taxon>Bacillota</taxon>
        <taxon>Bacilli</taxon>
        <taxon>Bacillales</taxon>
        <taxon>Paenibacillaceae</taxon>
        <taxon>Paenibacillus</taxon>
    </lineage>
</organism>
<evidence type="ECO:0000256" key="2">
    <source>
        <dbReference type="SAM" id="Phobius"/>
    </source>
</evidence>
<proteinExistence type="predicted"/>
<feature type="compositionally biased region" description="Basic and acidic residues" evidence="1">
    <location>
        <begin position="30"/>
        <end position="44"/>
    </location>
</feature>
<sequence>MSEELSRVKSRQKQHKSESKHPGKSKKEKRTSEAVKKATPEKKSAPIKKNATARVSTATLSRKARRPAGSAKRSSTGSKEKDEESVPSRSDTYSSEKVRLSKMFVNSLIFIFVILLIGLLWWGIEGAPPLSTLW</sequence>
<evidence type="ECO:0000313" key="3">
    <source>
        <dbReference type="EMBL" id="OMD23546.1"/>
    </source>
</evidence>